<feature type="domain" description="HTH marR-type" evidence="1">
    <location>
        <begin position="19"/>
        <end position="152"/>
    </location>
</feature>
<proteinExistence type="predicted"/>
<accession>A0A285U7A7</accession>
<dbReference type="Proteomes" id="UP000219167">
    <property type="component" value="Unassembled WGS sequence"/>
</dbReference>
<sequence>MSATVVIDDRSGLDISLIDRSVLFQIRRSQTLLGRRFQSRFSDFGITPGEYGVLLLIASNPGRKQTEIADALGMQRANFVPLINSLEARHLMERRPSAQDKRSNALYLTAAGDAFVKEICAAEETFEAECTARLGGAKAREAFMLLLARLSV</sequence>
<dbReference type="InterPro" id="IPR036388">
    <property type="entry name" value="WH-like_DNA-bd_sf"/>
</dbReference>
<dbReference type="GO" id="GO:0003700">
    <property type="term" value="F:DNA-binding transcription factor activity"/>
    <property type="evidence" value="ECO:0007669"/>
    <property type="project" value="InterPro"/>
</dbReference>
<dbReference type="InterPro" id="IPR039422">
    <property type="entry name" value="MarR/SlyA-like"/>
</dbReference>
<dbReference type="OrthoDB" id="6331822at2"/>
<dbReference type="PANTHER" id="PTHR33164">
    <property type="entry name" value="TRANSCRIPTIONAL REGULATOR, MARR FAMILY"/>
    <property type="match status" value="1"/>
</dbReference>
<dbReference type="Pfam" id="PF12802">
    <property type="entry name" value="MarR_2"/>
    <property type="match status" value="1"/>
</dbReference>
<keyword evidence="3" id="KW-1185">Reference proteome</keyword>
<dbReference type="PRINTS" id="PR00598">
    <property type="entry name" value="HTHMARR"/>
</dbReference>
<evidence type="ECO:0000259" key="1">
    <source>
        <dbReference type="PROSITE" id="PS50995"/>
    </source>
</evidence>
<gene>
    <name evidence="2" type="ORF">SAMN05892877_102369</name>
</gene>
<dbReference type="SMART" id="SM00347">
    <property type="entry name" value="HTH_MARR"/>
    <property type="match status" value="1"/>
</dbReference>
<dbReference type="GO" id="GO:0006950">
    <property type="term" value="P:response to stress"/>
    <property type="evidence" value="ECO:0007669"/>
    <property type="project" value="TreeGrafter"/>
</dbReference>
<dbReference type="PROSITE" id="PS50995">
    <property type="entry name" value="HTH_MARR_2"/>
    <property type="match status" value="1"/>
</dbReference>
<dbReference type="AlphaFoldDB" id="A0A285U7A7"/>
<dbReference type="InterPro" id="IPR000835">
    <property type="entry name" value="HTH_MarR-typ"/>
</dbReference>
<protein>
    <submittedName>
        <fullName evidence="2">MarR family transcriptional regulator</fullName>
    </submittedName>
</protein>
<dbReference type="EMBL" id="OBQD01000002">
    <property type="protein sequence ID" value="SOC36161.1"/>
    <property type="molecule type" value="Genomic_DNA"/>
</dbReference>
<reference evidence="2 3" key="1">
    <citation type="submission" date="2017-08" db="EMBL/GenBank/DDBJ databases">
        <authorList>
            <person name="de Groot N.N."/>
        </authorList>
    </citation>
    <scope>NUCLEOTIDE SEQUENCE [LARGE SCALE GENOMIC DNA]</scope>
    <source>
        <strain evidence="2 3">JC85</strain>
    </source>
</reference>
<evidence type="ECO:0000313" key="2">
    <source>
        <dbReference type="EMBL" id="SOC36161.1"/>
    </source>
</evidence>
<evidence type="ECO:0000313" key="3">
    <source>
        <dbReference type="Proteomes" id="UP000219167"/>
    </source>
</evidence>
<dbReference type="Gene3D" id="1.10.10.10">
    <property type="entry name" value="Winged helix-like DNA-binding domain superfamily/Winged helix DNA-binding domain"/>
    <property type="match status" value="1"/>
</dbReference>
<organism evidence="2 3">
    <name type="scientific">Rhizobium subbaraonis</name>
    <dbReference type="NCBI Taxonomy" id="908946"/>
    <lineage>
        <taxon>Bacteria</taxon>
        <taxon>Pseudomonadati</taxon>
        <taxon>Pseudomonadota</taxon>
        <taxon>Alphaproteobacteria</taxon>
        <taxon>Hyphomicrobiales</taxon>
        <taxon>Rhizobiaceae</taxon>
        <taxon>Rhizobium/Agrobacterium group</taxon>
        <taxon>Rhizobium</taxon>
    </lineage>
</organism>
<dbReference type="SUPFAM" id="SSF46785">
    <property type="entry name" value="Winged helix' DNA-binding domain"/>
    <property type="match status" value="1"/>
</dbReference>
<dbReference type="PANTHER" id="PTHR33164:SF89">
    <property type="entry name" value="MARR FAMILY REGULATORY PROTEIN"/>
    <property type="match status" value="1"/>
</dbReference>
<name>A0A285U7A7_9HYPH</name>
<dbReference type="InterPro" id="IPR036390">
    <property type="entry name" value="WH_DNA-bd_sf"/>
</dbReference>